<sequence>MEEETTNNKETINNDAPEEKKTFMHYIKILYKAMTDIFKGRGISNEVLINRWRSIAVFMILVLIYISNRYTCQQKIAEIGSLEKQLTDIRYEALTLSSELMGSSRQSQVQALIESKGISLEESKQPPFKLIKKATDK</sequence>
<dbReference type="InterPro" id="IPR045755">
    <property type="entry name" value="FtsL-like"/>
</dbReference>
<dbReference type="KEGG" id="copr:Cop2CBH44_24850"/>
<dbReference type="AlphaFoldDB" id="A0A7G1HZ56"/>
<keyword evidence="1" id="KW-1133">Transmembrane helix</keyword>
<proteinExistence type="predicted"/>
<name>A0A7G1HZ56_9BACT</name>
<organism evidence="2 3">
    <name type="scientific">Coprobacter secundus subsp. similis</name>
    <dbReference type="NCBI Taxonomy" id="2751153"/>
    <lineage>
        <taxon>Bacteria</taxon>
        <taxon>Pseudomonadati</taxon>
        <taxon>Bacteroidota</taxon>
        <taxon>Bacteroidia</taxon>
        <taxon>Bacteroidales</taxon>
        <taxon>Barnesiellaceae</taxon>
        <taxon>Coprobacter</taxon>
    </lineage>
</organism>
<feature type="transmembrane region" description="Helical" evidence="1">
    <location>
        <begin position="48"/>
        <end position="66"/>
    </location>
</feature>
<accession>A0A7G1HZ56</accession>
<keyword evidence="3" id="KW-1185">Reference proteome</keyword>
<evidence type="ECO:0000313" key="2">
    <source>
        <dbReference type="EMBL" id="BCI64132.1"/>
    </source>
</evidence>
<dbReference type="Pfam" id="PF19579">
    <property type="entry name" value="FtsL_2"/>
    <property type="match status" value="1"/>
</dbReference>
<evidence type="ECO:0000256" key="1">
    <source>
        <dbReference type="SAM" id="Phobius"/>
    </source>
</evidence>
<gene>
    <name evidence="2" type="ORF">Cop2CBH44_24850</name>
</gene>
<dbReference type="Proteomes" id="UP000594042">
    <property type="component" value="Chromosome"/>
</dbReference>
<evidence type="ECO:0008006" key="4">
    <source>
        <dbReference type="Google" id="ProtNLM"/>
    </source>
</evidence>
<keyword evidence="1" id="KW-0472">Membrane</keyword>
<keyword evidence="1" id="KW-0812">Transmembrane</keyword>
<reference evidence="3" key="1">
    <citation type="submission" date="2020-07" db="EMBL/GenBank/DDBJ databases">
        <title>Complete genome sequencing of Coprobacter sp. strain 2CBH44.</title>
        <authorList>
            <person name="Sakamoto M."/>
            <person name="Murakami T."/>
            <person name="Mori H."/>
        </authorList>
    </citation>
    <scope>NUCLEOTIDE SEQUENCE [LARGE SCALE GENOMIC DNA]</scope>
    <source>
        <strain evidence="3">2CBH44</strain>
    </source>
</reference>
<dbReference type="RefSeq" id="WP_021930828.1">
    <property type="nucleotide sequence ID" value="NZ_AP023322.1"/>
</dbReference>
<protein>
    <recommendedName>
        <fullName evidence="4">S-adenosyl-methyltransferase</fullName>
    </recommendedName>
</protein>
<dbReference type="EMBL" id="AP023322">
    <property type="protein sequence ID" value="BCI64132.1"/>
    <property type="molecule type" value="Genomic_DNA"/>
</dbReference>
<evidence type="ECO:0000313" key="3">
    <source>
        <dbReference type="Proteomes" id="UP000594042"/>
    </source>
</evidence>